<evidence type="ECO:0000313" key="1">
    <source>
        <dbReference type="Proteomes" id="UP000095287"/>
    </source>
</evidence>
<sequence>PISEQIGLNVNRALLTVIQNSDADSQPRGKQRIITKNVFSSYKAFINTLYHAVLTDFSTNSADSQRCRLYWFKPTNSLV</sequence>
<protein>
    <submittedName>
        <fullName evidence="2">Myosin motor domain-containing protein</fullName>
    </submittedName>
</protein>
<name>A0A1I8AEE2_9BILA</name>
<keyword evidence="1" id="KW-1185">Reference proteome</keyword>
<accession>A0A1I8AEE2</accession>
<dbReference type="WBParaSite" id="L893_g4601.t1">
    <property type="protein sequence ID" value="L893_g4601.t1"/>
    <property type="gene ID" value="L893_g4601"/>
</dbReference>
<organism evidence="1 2">
    <name type="scientific">Steinernema glaseri</name>
    <dbReference type="NCBI Taxonomy" id="37863"/>
    <lineage>
        <taxon>Eukaryota</taxon>
        <taxon>Metazoa</taxon>
        <taxon>Ecdysozoa</taxon>
        <taxon>Nematoda</taxon>
        <taxon>Chromadorea</taxon>
        <taxon>Rhabditida</taxon>
        <taxon>Tylenchina</taxon>
        <taxon>Panagrolaimomorpha</taxon>
        <taxon>Strongyloidoidea</taxon>
        <taxon>Steinernematidae</taxon>
        <taxon>Steinernema</taxon>
    </lineage>
</organism>
<evidence type="ECO:0000313" key="2">
    <source>
        <dbReference type="WBParaSite" id="L893_g4601.t1"/>
    </source>
</evidence>
<proteinExistence type="predicted"/>
<dbReference type="AlphaFoldDB" id="A0A1I8AEE2"/>
<reference evidence="2" key="1">
    <citation type="submission" date="2016-11" db="UniProtKB">
        <authorList>
            <consortium name="WormBaseParasite"/>
        </authorList>
    </citation>
    <scope>IDENTIFICATION</scope>
</reference>
<dbReference type="Proteomes" id="UP000095287">
    <property type="component" value="Unplaced"/>
</dbReference>